<evidence type="ECO:0000256" key="2">
    <source>
        <dbReference type="ARBA" id="ARBA00008814"/>
    </source>
</evidence>
<feature type="compositionally biased region" description="Polar residues" evidence="5">
    <location>
        <begin position="26"/>
        <end position="44"/>
    </location>
</feature>
<dbReference type="PANTHER" id="PTHR30532:SF28">
    <property type="entry name" value="PETROBACTIN-BINDING PROTEIN YCLQ"/>
    <property type="match status" value="1"/>
</dbReference>
<sequence>MKKASLFILVFMMAIVMAACGSTNKEGNTNTSSGAGGAVNTSADTGAEGNGGGNAEPAPTEEMELTIEHKLGSTVVKKNPQKVVVFDFGVLDTLDKLGVEVAGLPQANIPSYLSKYEDSKYANAGGLKEPDFEKINAIGPDLIIISGRQSDAYDELSKIGPTIFLGVDTAKYMDSYKQNAETIGRIFGKETQVQDELAKVEASIAALHEKVTANGKKALVILANEGAISAYGQGSRFGIIHDVFGFTPVDPNIEVSTHGQTISYEYIAEKNPDYLYVVDRGTVVDGQSTSKSSLENDLVKKTNAYKNGNIVYLNADFWYLSGGGLISVEEMVKEVDASLK</sequence>
<comment type="caution">
    <text evidence="8">The sequence shown here is derived from an EMBL/GenBank/DDBJ whole genome shotgun (WGS) entry which is preliminary data.</text>
</comment>
<name>A0A916ZA62_9BACL</name>
<dbReference type="InterPro" id="IPR051313">
    <property type="entry name" value="Bact_iron-sidero_bind"/>
</dbReference>
<comment type="subcellular location">
    <subcellularLocation>
        <location evidence="1">Cell envelope</location>
    </subcellularLocation>
</comment>
<dbReference type="SUPFAM" id="SSF53807">
    <property type="entry name" value="Helical backbone' metal receptor"/>
    <property type="match status" value="1"/>
</dbReference>
<dbReference type="PANTHER" id="PTHR30532">
    <property type="entry name" value="IRON III DICITRATE-BINDING PERIPLASMIC PROTEIN"/>
    <property type="match status" value="1"/>
</dbReference>
<dbReference type="PROSITE" id="PS51257">
    <property type="entry name" value="PROKAR_LIPOPROTEIN"/>
    <property type="match status" value="1"/>
</dbReference>
<dbReference type="EMBL" id="BMHP01000003">
    <property type="protein sequence ID" value="GGD83957.1"/>
    <property type="molecule type" value="Genomic_DNA"/>
</dbReference>
<dbReference type="AlphaFoldDB" id="A0A916ZA62"/>
<protein>
    <submittedName>
        <fullName evidence="8">ABC transporter solute-binding protein YclQ</fullName>
    </submittedName>
</protein>
<evidence type="ECO:0000256" key="1">
    <source>
        <dbReference type="ARBA" id="ARBA00004196"/>
    </source>
</evidence>
<dbReference type="PROSITE" id="PS50983">
    <property type="entry name" value="FE_B12_PBP"/>
    <property type="match status" value="1"/>
</dbReference>
<evidence type="ECO:0000256" key="4">
    <source>
        <dbReference type="ARBA" id="ARBA00022729"/>
    </source>
</evidence>
<keyword evidence="3" id="KW-0813">Transport</keyword>
<gene>
    <name evidence="8" type="primary">yclQ</name>
    <name evidence="8" type="ORF">GCM10010911_47730</name>
</gene>
<evidence type="ECO:0000313" key="8">
    <source>
        <dbReference type="EMBL" id="GGD83957.1"/>
    </source>
</evidence>
<dbReference type="Pfam" id="PF01497">
    <property type="entry name" value="Peripla_BP_2"/>
    <property type="match status" value="1"/>
</dbReference>
<dbReference type="InterPro" id="IPR002491">
    <property type="entry name" value="ABC_transptr_periplasmic_BD"/>
</dbReference>
<reference evidence="8" key="2">
    <citation type="submission" date="2020-09" db="EMBL/GenBank/DDBJ databases">
        <authorList>
            <person name="Sun Q."/>
            <person name="Zhou Y."/>
        </authorList>
    </citation>
    <scope>NUCLEOTIDE SEQUENCE</scope>
    <source>
        <strain evidence="8">CGMCC 1.15178</strain>
    </source>
</reference>
<feature type="domain" description="Fe/B12 periplasmic-binding" evidence="7">
    <location>
        <begin position="82"/>
        <end position="340"/>
    </location>
</feature>
<evidence type="ECO:0000256" key="3">
    <source>
        <dbReference type="ARBA" id="ARBA00022448"/>
    </source>
</evidence>
<feature type="region of interest" description="Disordered" evidence="5">
    <location>
        <begin position="26"/>
        <end position="58"/>
    </location>
</feature>
<evidence type="ECO:0000256" key="6">
    <source>
        <dbReference type="SAM" id="SignalP"/>
    </source>
</evidence>
<evidence type="ECO:0000313" key="9">
    <source>
        <dbReference type="Proteomes" id="UP000612456"/>
    </source>
</evidence>
<evidence type="ECO:0000259" key="7">
    <source>
        <dbReference type="PROSITE" id="PS50983"/>
    </source>
</evidence>
<keyword evidence="4 6" id="KW-0732">Signal</keyword>
<dbReference type="GO" id="GO:1901678">
    <property type="term" value="P:iron coordination entity transport"/>
    <property type="evidence" value="ECO:0007669"/>
    <property type="project" value="UniProtKB-ARBA"/>
</dbReference>
<feature type="signal peptide" evidence="6">
    <location>
        <begin position="1"/>
        <end position="18"/>
    </location>
</feature>
<organism evidence="8 9">
    <name type="scientific">Paenibacillus nasutitermitis</name>
    <dbReference type="NCBI Taxonomy" id="1652958"/>
    <lineage>
        <taxon>Bacteria</taxon>
        <taxon>Bacillati</taxon>
        <taxon>Bacillota</taxon>
        <taxon>Bacilli</taxon>
        <taxon>Bacillales</taxon>
        <taxon>Paenibacillaceae</taxon>
        <taxon>Paenibacillus</taxon>
    </lineage>
</organism>
<feature type="chain" id="PRO_5039357457" evidence="6">
    <location>
        <begin position="19"/>
        <end position="340"/>
    </location>
</feature>
<comment type="similarity">
    <text evidence="2">Belongs to the bacterial solute-binding protein 8 family.</text>
</comment>
<accession>A0A916ZA62</accession>
<dbReference type="Proteomes" id="UP000612456">
    <property type="component" value="Unassembled WGS sequence"/>
</dbReference>
<evidence type="ECO:0000256" key="5">
    <source>
        <dbReference type="SAM" id="MobiDB-lite"/>
    </source>
</evidence>
<reference evidence="8" key="1">
    <citation type="journal article" date="2014" name="Int. J. Syst. Evol. Microbiol.">
        <title>Complete genome sequence of Corynebacterium casei LMG S-19264T (=DSM 44701T), isolated from a smear-ripened cheese.</title>
        <authorList>
            <consortium name="US DOE Joint Genome Institute (JGI-PGF)"/>
            <person name="Walter F."/>
            <person name="Albersmeier A."/>
            <person name="Kalinowski J."/>
            <person name="Ruckert C."/>
        </authorList>
    </citation>
    <scope>NUCLEOTIDE SEQUENCE</scope>
    <source>
        <strain evidence="8">CGMCC 1.15178</strain>
    </source>
</reference>
<proteinExistence type="inferred from homology"/>
<dbReference type="RefSeq" id="WP_188995625.1">
    <property type="nucleotide sequence ID" value="NZ_BMHP01000003.1"/>
</dbReference>
<dbReference type="CDD" id="cd01140">
    <property type="entry name" value="FatB"/>
    <property type="match status" value="1"/>
</dbReference>
<dbReference type="InterPro" id="IPR033870">
    <property type="entry name" value="FatB"/>
</dbReference>
<dbReference type="GO" id="GO:0030288">
    <property type="term" value="C:outer membrane-bounded periplasmic space"/>
    <property type="evidence" value="ECO:0007669"/>
    <property type="project" value="TreeGrafter"/>
</dbReference>
<keyword evidence="9" id="KW-1185">Reference proteome</keyword>
<dbReference type="Gene3D" id="3.40.50.1980">
    <property type="entry name" value="Nitrogenase molybdenum iron protein domain"/>
    <property type="match status" value="2"/>
</dbReference>